<evidence type="ECO:0000313" key="2">
    <source>
        <dbReference type="EMBL" id="KAK9128501.1"/>
    </source>
</evidence>
<protein>
    <recommendedName>
        <fullName evidence="1">Cobalamin-independent methionine synthase MetE N-terminal domain-containing protein</fullName>
    </recommendedName>
</protein>
<evidence type="ECO:0000259" key="1">
    <source>
        <dbReference type="Pfam" id="PF08267"/>
    </source>
</evidence>
<organism evidence="2 3">
    <name type="scientific">Stephania yunnanensis</name>
    <dbReference type="NCBI Taxonomy" id="152371"/>
    <lineage>
        <taxon>Eukaryota</taxon>
        <taxon>Viridiplantae</taxon>
        <taxon>Streptophyta</taxon>
        <taxon>Embryophyta</taxon>
        <taxon>Tracheophyta</taxon>
        <taxon>Spermatophyta</taxon>
        <taxon>Magnoliopsida</taxon>
        <taxon>Ranunculales</taxon>
        <taxon>Menispermaceae</taxon>
        <taxon>Menispermoideae</taxon>
        <taxon>Cissampelideae</taxon>
        <taxon>Stephania</taxon>
    </lineage>
</organism>
<gene>
    <name evidence="2" type="ORF">Syun_017298</name>
</gene>
<dbReference type="AlphaFoldDB" id="A0AAP0P5P9"/>
<reference evidence="2 3" key="1">
    <citation type="submission" date="2024-01" db="EMBL/GenBank/DDBJ databases">
        <title>Genome assemblies of Stephania.</title>
        <authorList>
            <person name="Yang L."/>
        </authorList>
    </citation>
    <scope>NUCLEOTIDE SEQUENCE [LARGE SCALE GENOMIC DNA]</scope>
    <source>
        <strain evidence="2">YNDBR</strain>
        <tissue evidence="2">Leaf</tissue>
    </source>
</reference>
<dbReference type="Proteomes" id="UP001420932">
    <property type="component" value="Unassembled WGS sequence"/>
</dbReference>
<name>A0AAP0P5P9_9MAGN</name>
<keyword evidence="3" id="KW-1185">Reference proteome</keyword>
<accession>A0AAP0P5P9</accession>
<sequence>MIFTFHCFTVLAYSKLSYSKRVGIKYIPNNTFSYYDDILDNTAMHEAVPSRYNWNGAEIGFDTYFSMARGNSSIPAMEITKWFDTN</sequence>
<dbReference type="GO" id="GO:0008652">
    <property type="term" value="P:amino acid biosynthetic process"/>
    <property type="evidence" value="ECO:0007669"/>
    <property type="project" value="InterPro"/>
</dbReference>
<proteinExistence type="predicted"/>
<comment type="caution">
    <text evidence="2">The sequence shown here is derived from an EMBL/GenBank/DDBJ whole genome shotgun (WGS) entry which is preliminary data.</text>
</comment>
<dbReference type="InterPro" id="IPR013215">
    <property type="entry name" value="Cbl-indep_Met_Synth_N"/>
</dbReference>
<dbReference type="PANTHER" id="PTHR30519">
    <property type="entry name" value="5-METHYLTETRAHYDROPTEROYLTRIGLUTAMATE--HOMOCYSTEINE METHYLTRANSFERASE"/>
    <property type="match status" value="1"/>
</dbReference>
<dbReference type="SUPFAM" id="SSF51726">
    <property type="entry name" value="UROD/MetE-like"/>
    <property type="match status" value="1"/>
</dbReference>
<feature type="domain" description="Cobalamin-independent methionine synthase MetE N-terminal" evidence="1">
    <location>
        <begin position="12"/>
        <end position="86"/>
    </location>
</feature>
<dbReference type="GO" id="GO:0003871">
    <property type="term" value="F:5-methyltetrahydropteroyltriglutamate-homocysteine S-methyltransferase activity"/>
    <property type="evidence" value="ECO:0007669"/>
    <property type="project" value="InterPro"/>
</dbReference>
<evidence type="ECO:0000313" key="3">
    <source>
        <dbReference type="Proteomes" id="UP001420932"/>
    </source>
</evidence>
<dbReference type="GO" id="GO:0008270">
    <property type="term" value="F:zinc ion binding"/>
    <property type="evidence" value="ECO:0007669"/>
    <property type="project" value="InterPro"/>
</dbReference>
<dbReference type="Pfam" id="PF08267">
    <property type="entry name" value="Meth_synt_1"/>
    <property type="match status" value="1"/>
</dbReference>
<dbReference type="Gene3D" id="3.20.20.210">
    <property type="match status" value="1"/>
</dbReference>
<dbReference type="EMBL" id="JBBNAF010000007">
    <property type="protein sequence ID" value="KAK9128501.1"/>
    <property type="molecule type" value="Genomic_DNA"/>
</dbReference>
<dbReference type="InterPro" id="IPR038071">
    <property type="entry name" value="UROD/MetE-like_sf"/>
</dbReference>